<name>A0A8W8LT26_MAGGI</name>
<feature type="transmembrane region" description="Helical" evidence="1">
    <location>
        <begin position="190"/>
        <end position="212"/>
    </location>
</feature>
<dbReference type="Proteomes" id="UP000005408">
    <property type="component" value="Unassembled WGS sequence"/>
</dbReference>
<sequence length="673" mass="76903">MQNKCQAAKKNINGANSVLESLLKNISLITESHTKGQNNLKEQAMRGITYINEFEINSKKNTEEKFLQCLMLLEKKKEQVSSFIENAKECCSISEEALTGRSVVTFLSVEKTLRDKLAFFEQSDVVEPMITMPDAADFELQAETLELKDKIDRMTNATNGIINKSALYKGLELLYLYGKGRIEMVKKISFIELIFSIWLALILPAIMLMWLYPIPYSHVFAVDETYLSPNKSRFTINCYSVDGRIVSNIPMENTWQTCGNRNNRYIFRGAFTNSSLLYKHEDSFTIRVDISGIKTYASGVILFEFGISTGSIERRNLLGPRDSAFYGWALKILNTEKEVALINTNGEIIQSDTVSALDKTSYTFHIQLNSNKIMTLKSNNKNGILLDETSSLQGNYKLGFAKICSPSEARVTARLMSTTVEFNNSTLYPNLYIATDRKSISNKHLSSFSRRKIEDIALQDIILSACDTTCVFVIDFRVTSPTTAKIFSLVLTNSQFLPSAYYNITLFTYTSCKVSNFMTYASHCIEIKRDDAKSSFFVLESNKWHTVTILLNRKQKSASFFVGNHKIKVENGYLFERDTPILRWVMLTADDSVEIRMGHRDEFDILTWIMYHVSTLTNNMSSIISTAYPYLIFIIMFYSIINMCSGRETDIQVPVTAIPKILPRRRFPFRRRR</sequence>
<feature type="transmembrane region" description="Helical" evidence="1">
    <location>
        <begin position="627"/>
        <end position="644"/>
    </location>
</feature>
<accession>A0A8W8LT26</accession>
<evidence type="ECO:0000256" key="1">
    <source>
        <dbReference type="SAM" id="Phobius"/>
    </source>
</evidence>
<reference evidence="2" key="1">
    <citation type="submission" date="2022-08" db="UniProtKB">
        <authorList>
            <consortium name="EnsemblMetazoa"/>
        </authorList>
    </citation>
    <scope>IDENTIFICATION</scope>
    <source>
        <strain evidence="2">05x7-T-G4-1.051#20</strain>
    </source>
</reference>
<proteinExistence type="predicted"/>
<keyword evidence="1" id="KW-0812">Transmembrane</keyword>
<evidence type="ECO:0000313" key="3">
    <source>
        <dbReference type="Proteomes" id="UP000005408"/>
    </source>
</evidence>
<keyword evidence="3" id="KW-1185">Reference proteome</keyword>
<keyword evidence="1" id="KW-0472">Membrane</keyword>
<protein>
    <submittedName>
        <fullName evidence="2">Uncharacterized protein</fullName>
    </submittedName>
</protein>
<organism evidence="2 3">
    <name type="scientific">Magallana gigas</name>
    <name type="common">Pacific oyster</name>
    <name type="synonym">Crassostrea gigas</name>
    <dbReference type="NCBI Taxonomy" id="29159"/>
    <lineage>
        <taxon>Eukaryota</taxon>
        <taxon>Metazoa</taxon>
        <taxon>Spiralia</taxon>
        <taxon>Lophotrochozoa</taxon>
        <taxon>Mollusca</taxon>
        <taxon>Bivalvia</taxon>
        <taxon>Autobranchia</taxon>
        <taxon>Pteriomorphia</taxon>
        <taxon>Ostreida</taxon>
        <taxon>Ostreoidea</taxon>
        <taxon>Ostreidae</taxon>
        <taxon>Magallana</taxon>
    </lineage>
</organism>
<dbReference type="AlphaFoldDB" id="A0A8W8LT26"/>
<keyword evidence="1" id="KW-1133">Transmembrane helix</keyword>
<evidence type="ECO:0000313" key="2">
    <source>
        <dbReference type="EnsemblMetazoa" id="G29563.2:cds"/>
    </source>
</evidence>
<dbReference type="EnsemblMetazoa" id="G29563.2">
    <property type="protein sequence ID" value="G29563.2:cds"/>
    <property type="gene ID" value="G29563"/>
</dbReference>